<dbReference type="EC" id="2.7.11.1" evidence="6"/>
<dbReference type="Pfam" id="PF00069">
    <property type="entry name" value="Pkinase"/>
    <property type="match status" value="1"/>
</dbReference>
<dbReference type="CDD" id="cd14014">
    <property type="entry name" value="STKc_PknB_like"/>
    <property type="match status" value="1"/>
</dbReference>
<sequence>MSRELQESSERRIPSARWLDLIDEVEASPGHEFGRFKLLELLGGAGMGVVFRAYDPKIEREVALKLWKLPRDEAREAVIHEAKCLAKLSHPNVVTIHGTDEVDGDVALIMEFIDGMDGRKWISTQRPTWWQIVDFYVLAGRGLAAAHAAGLEHGDFKPDNVLLGRDKRVRVADFGIARALREHITGEDDPAEDSYEPGTPDYMAPERLLGRRGDERSDQFSFCVSVWECLYGKRPFDAPTEVAILEAMEGGVLQTDPAETAPEIPRRLRQVIARGLAINPGERWPDMDSLLAALKEIRERPEERKRWRWLAASGVGLVVGSSAMTAWLVMTLTDTVSETGIKPVRGTTILEAEDSSDTDGATDEGEKEVAAESLVSQLMPHIERGELDIVSREWNLAVQGAHVQGTSIEGETLELARALHERSLAVEHQKPYQARNTGLRGQAMLAYLSAHPSDGAATEIQGIRDDWDRMVSAETLLVTEFTELSLGQLEQVCACEDALSPADDRCKGRDAAAVHRCLAGLLADHESAVKQYLDCSVPALTEHGECLGAAADCDPERLATCKAERAQAMGACPPLGPTLETALVGCIRGD</sequence>
<accession>A0A2S9XBM2</accession>
<keyword evidence="3 6" id="KW-0418">Kinase</keyword>
<evidence type="ECO:0000259" key="5">
    <source>
        <dbReference type="PROSITE" id="PS50011"/>
    </source>
</evidence>
<dbReference type="RefSeq" id="WP_106395859.1">
    <property type="nucleotide sequence ID" value="NZ_PVNK01000292.1"/>
</dbReference>
<evidence type="ECO:0000256" key="2">
    <source>
        <dbReference type="ARBA" id="ARBA00022741"/>
    </source>
</evidence>
<name>A0A2S9XBM2_9BACT</name>
<keyword evidence="1 6" id="KW-0808">Transferase</keyword>
<dbReference type="Proteomes" id="UP000237968">
    <property type="component" value="Unassembled WGS sequence"/>
</dbReference>
<dbReference type="InterPro" id="IPR011009">
    <property type="entry name" value="Kinase-like_dom_sf"/>
</dbReference>
<reference evidence="6 7" key="1">
    <citation type="submission" date="2018-03" db="EMBL/GenBank/DDBJ databases">
        <title>Draft Genome Sequences of the Obligatory Marine Myxobacteria Enhygromyxa salina SWB005.</title>
        <authorList>
            <person name="Poehlein A."/>
            <person name="Moghaddam J.A."/>
            <person name="Harms H."/>
            <person name="Alanjari M."/>
            <person name="Koenig G.M."/>
            <person name="Daniel R."/>
            <person name="Schaeberle T.F."/>
        </authorList>
    </citation>
    <scope>NUCLEOTIDE SEQUENCE [LARGE SCALE GENOMIC DNA]</scope>
    <source>
        <strain evidence="6 7">SWB005</strain>
    </source>
</reference>
<evidence type="ECO:0000313" key="7">
    <source>
        <dbReference type="Proteomes" id="UP000237968"/>
    </source>
</evidence>
<evidence type="ECO:0000256" key="3">
    <source>
        <dbReference type="ARBA" id="ARBA00022777"/>
    </source>
</evidence>
<dbReference type="InterPro" id="IPR000719">
    <property type="entry name" value="Prot_kinase_dom"/>
</dbReference>
<organism evidence="6 7">
    <name type="scientific">Enhygromyxa salina</name>
    <dbReference type="NCBI Taxonomy" id="215803"/>
    <lineage>
        <taxon>Bacteria</taxon>
        <taxon>Pseudomonadati</taxon>
        <taxon>Myxococcota</taxon>
        <taxon>Polyangia</taxon>
        <taxon>Nannocystales</taxon>
        <taxon>Nannocystaceae</taxon>
        <taxon>Enhygromyxa</taxon>
    </lineage>
</organism>
<dbReference type="GO" id="GO:0004674">
    <property type="term" value="F:protein serine/threonine kinase activity"/>
    <property type="evidence" value="ECO:0007669"/>
    <property type="project" value="UniProtKB-EC"/>
</dbReference>
<gene>
    <name evidence="6" type="primary">prkC_46</name>
    <name evidence="6" type="ORF">ENSA5_67220</name>
</gene>
<keyword evidence="7" id="KW-1185">Reference proteome</keyword>
<dbReference type="InterPro" id="IPR008271">
    <property type="entry name" value="Ser/Thr_kinase_AS"/>
</dbReference>
<dbReference type="PROSITE" id="PS00108">
    <property type="entry name" value="PROTEIN_KINASE_ST"/>
    <property type="match status" value="1"/>
</dbReference>
<dbReference type="GO" id="GO:0005524">
    <property type="term" value="F:ATP binding"/>
    <property type="evidence" value="ECO:0007669"/>
    <property type="project" value="UniProtKB-KW"/>
</dbReference>
<protein>
    <submittedName>
        <fullName evidence="6">Serine/threonine-protein kinase PrkC</fullName>
        <ecNumber evidence="6">2.7.11.1</ecNumber>
    </submittedName>
</protein>
<dbReference type="PROSITE" id="PS50011">
    <property type="entry name" value="PROTEIN_KINASE_DOM"/>
    <property type="match status" value="1"/>
</dbReference>
<keyword evidence="4" id="KW-0067">ATP-binding</keyword>
<dbReference type="AlphaFoldDB" id="A0A2S9XBM2"/>
<dbReference type="PANTHER" id="PTHR43289">
    <property type="entry name" value="MITOGEN-ACTIVATED PROTEIN KINASE KINASE KINASE 20-RELATED"/>
    <property type="match status" value="1"/>
</dbReference>
<keyword evidence="2" id="KW-0547">Nucleotide-binding</keyword>
<dbReference type="Gene3D" id="1.10.510.10">
    <property type="entry name" value="Transferase(Phosphotransferase) domain 1"/>
    <property type="match status" value="1"/>
</dbReference>
<evidence type="ECO:0000256" key="1">
    <source>
        <dbReference type="ARBA" id="ARBA00022679"/>
    </source>
</evidence>
<evidence type="ECO:0000313" key="6">
    <source>
        <dbReference type="EMBL" id="PRP90200.1"/>
    </source>
</evidence>
<proteinExistence type="predicted"/>
<dbReference type="PANTHER" id="PTHR43289:SF34">
    <property type="entry name" value="SERINE_THREONINE-PROTEIN KINASE YBDM-RELATED"/>
    <property type="match status" value="1"/>
</dbReference>
<evidence type="ECO:0000256" key="4">
    <source>
        <dbReference type="ARBA" id="ARBA00022840"/>
    </source>
</evidence>
<dbReference type="EMBL" id="PVNK01000292">
    <property type="protein sequence ID" value="PRP90200.1"/>
    <property type="molecule type" value="Genomic_DNA"/>
</dbReference>
<dbReference type="Gene3D" id="3.30.200.20">
    <property type="entry name" value="Phosphorylase Kinase, domain 1"/>
    <property type="match status" value="1"/>
</dbReference>
<dbReference type="OrthoDB" id="9801841at2"/>
<dbReference type="SUPFAM" id="SSF56112">
    <property type="entry name" value="Protein kinase-like (PK-like)"/>
    <property type="match status" value="1"/>
</dbReference>
<comment type="caution">
    <text evidence="6">The sequence shown here is derived from an EMBL/GenBank/DDBJ whole genome shotgun (WGS) entry which is preliminary data.</text>
</comment>
<feature type="domain" description="Protein kinase" evidence="5">
    <location>
        <begin position="36"/>
        <end position="294"/>
    </location>
</feature>